<protein>
    <submittedName>
        <fullName evidence="1">Uncharacterized protein</fullName>
    </submittedName>
</protein>
<name>A0ABU1QIC1_9BACL</name>
<evidence type="ECO:0000313" key="2">
    <source>
        <dbReference type="Proteomes" id="UP001266807"/>
    </source>
</evidence>
<sequence length="76" mass="8994">MKINIHELFPRLEEQYTSEGVENIKEVAKIIEFMTKNLSADEINNFLTIMDGGNYSMVYDMFHYLERQKSKTVDEL</sequence>
<dbReference type="Proteomes" id="UP001266807">
    <property type="component" value="Unassembled WGS sequence"/>
</dbReference>
<comment type="caution">
    <text evidence="1">The sequence shown here is derived from an EMBL/GenBank/DDBJ whole genome shotgun (WGS) entry which is preliminary data.</text>
</comment>
<organism evidence="1 2">
    <name type="scientific">Paenibacillus peoriae</name>
    <dbReference type="NCBI Taxonomy" id="59893"/>
    <lineage>
        <taxon>Bacteria</taxon>
        <taxon>Bacillati</taxon>
        <taxon>Bacillota</taxon>
        <taxon>Bacilli</taxon>
        <taxon>Bacillales</taxon>
        <taxon>Paenibacillaceae</taxon>
        <taxon>Paenibacillus</taxon>
    </lineage>
</organism>
<dbReference type="RefSeq" id="WP_068940341.1">
    <property type="nucleotide sequence ID" value="NZ_JAVDUG010000004.1"/>
</dbReference>
<reference evidence="1 2" key="1">
    <citation type="submission" date="2023-07" db="EMBL/GenBank/DDBJ databases">
        <title>Sorghum-associated microbial communities from plants grown in Nebraska, USA.</title>
        <authorList>
            <person name="Schachtman D."/>
        </authorList>
    </citation>
    <scope>NUCLEOTIDE SEQUENCE [LARGE SCALE GENOMIC DNA]</scope>
    <source>
        <strain evidence="1 2">BE143</strain>
    </source>
</reference>
<proteinExistence type="predicted"/>
<evidence type="ECO:0000313" key="1">
    <source>
        <dbReference type="EMBL" id="MDR6779398.1"/>
    </source>
</evidence>
<dbReference type="EMBL" id="JAVDUG010000004">
    <property type="protein sequence ID" value="MDR6779398.1"/>
    <property type="molecule type" value="Genomic_DNA"/>
</dbReference>
<accession>A0ABU1QIC1</accession>
<keyword evidence="2" id="KW-1185">Reference proteome</keyword>
<gene>
    <name evidence="1" type="ORF">J2W98_003678</name>
</gene>